<evidence type="ECO:0000256" key="1">
    <source>
        <dbReference type="SAM" id="Phobius"/>
    </source>
</evidence>
<evidence type="ECO:0000313" key="3">
    <source>
        <dbReference type="Proteomes" id="UP001224775"/>
    </source>
</evidence>
<comment type="caution">
    <text evidence="2">The sequence shown here is derived from an EMBL/GenBank/DDBJ whole genome shotgun (WGS) entry which is preliminary data.</text>
</comment>
<keyword evidence="3" id="KW-1185">Reference proteome</keyword>
<dbReference type="EMBL" id="JATAAI010000004">
    <property type="protein sequence ID" value="KAK1746254.1"/>
    <property type="molecule type" value="Genomic_DNA"/>
</dbReference>
<gene>
    <name evidence="2" type="ORF">QTG54_002861</name>
</gene>
<organism evidence="2 3">
    <name type="scientific">Skeletonema marinoi</name>
    <dbReference type="NCBI Taxonomy" id="267567"/>
    <lineage>
        <taxon>Eukaryota</taxon>
        <taxon>Sar</taxon>
        <taxon>Stramenopiles</taxon>
        <taxon>Ochrophyta</taxon>
        <taxon>Bacillariophyta</taxon>
        <taxon>Coscinodiscophyceae</taxon>
        <taxon>Thalassiosirophycidae</taxon>
        <taxon>Thalassiosirales</taxon>
        <taxon>Skeletonemataceae</taxon>
        <taxon>Skeletonema</taxon>
        <taxon>Skeletonema marinoi-dohrnii complex</taxon>
    </lineage>
</organism>
<evidence type="ECO:0000313" key="2">
    <source>
        <dbReference type="EMBL" id="KAK1746254.1"/>
    </source>
</evidence>
<feature type="transmembrane region" description="Helical" evidence="1">
    <location>
        <begin position="20"/>
        <end position="40"/>
    </location>
</feature>
<proteinExistence type="predicted"/>
<protein>
    <submittedName>
        <fullName evidence="2">Uncharacterized protein</fullName>
    </submittedName>
</protein>
<keyword evidence="1" id="KW-0812">Transmembrane</keyword>
<dbReference type="AlphaFoldDB" id="A0AAD8YIP3"/>
<keyword evidence="1" id="KW-1133">Transmembrane helix</keyword>
<sequence>MVTISSKAAARRRNGRIKLVASSAILLLLILIGFSLLQWFTSSVLSNGSSTSLNTGGIKGSPQSKQRILQSLVKLNELIQLSPDDTKKESIFLSTATKECIPGRDDNGKDINPTTHRKRECLRHVPLGKHITTGEDLEERMKMQRPRIGIMITPGYISTTVAKWIGRALKQTGDSIHMDIEILTTAHVPVYGYGKSHGYSKLIRVVTLPLPLAVNDAYYYSMNELTDDNDVGNNGNDGSFVIQNLDAILDETKLQYTVKPSSQTLGSITELLLRWHCRLSHVAAHTAELTLTLDNILKHPTDTLETILTFVWRQDWEWEGHNHNQNNKREERELYPKIWKGVAEEFVASEDGSLQPLLNQVSLLLSSSTSDATTCGETIQKSFASEMTKSKDLTSWPCPSFWDGVDNDDSGAAHKIANEMTPNCRDGDPYARCTVNKDRCEVKKDAMCK</sequence>
<name>A0AAD8YIP3_9STRA</name>
<reference evidence="2" key="1">
    <citation type="submission" date="2023-06" db="EMBL/GenBank/DDBJ databases">
        <title>Survivors Of The Sea: Transcriptome response of Skeletonema marinoi to long-term dormancy.</title>
        <authorList>
            <person name="Pinder M.I.M."/>
            <person name="Kourtchenko O."/>
            <person name="Robertson E.K."/>
            <person name="Larsson T."/>
            <person name="Maumus F."/>
            <person name="Osuna-Cruz C.M."/>
            <person name="Vancaester E."/>
            <person name="Stenow R."/>
            <person name="Vandepoele K."/>
            <person name="Ploug H."/>
            <person name="Bruchert V."/>
            <person name="Godhe A."/>
            <person name="Topel M."/>
        </authorList>
    </citation>
    <scope>NUCLEOTIDE SEQUENCE</scope>
    <source>
        <strain evidence="2">R05AC</strain>
    </source>
</reference>
<accession>A0AAD8YIP3</accession>
<keyword evidence="1" id="KW-0472">Membrane</keyword>
<dbReference type="Proteomes" id="UP001224775">
    <property type="component" value="Unassembled WGS sequence"/>
</dbReference>